<name>A0AAW2YIH0_9EUKA</name>
<sequence length="259" mass="29852">MENSTFKKIASESAEAKRILDQIDNPNGWQLCADKDDIKTFYKKDERSNTPLHVVKLEGTVNSPIFNVLSIFYEIDLYKTWLPRLTASDNLAQYGRYRFLCYFALDMPWPFYNRDMVNYGYGVDLLETNSILVVIRSIEKQEFDHFPGATIPEPDANGTCRMSLNYSGIKITPMSENQTHVTLIANVDPRISYIPGWVMNGMTHNFAYLVLAKLRTVAAQVPHSEYADRIKNNIIYTDIRERMEMYFKGRGAEDQALES</sequence>
<dbReference type="InterPro" id="IPR023393">
    <property type="entry name" value="START-like_dom_sf"/>
</dbReference>
<reference evidence="2 3" key="1">
    <citation type="submission" date="2024-03" db="EMBL/GenBank/DDBJ databases">
        <title>The Acrasis kona genome and developmental transcriptomes reveal deep origins of eukaryotic multicellular pathways.</title>
        <authorList>
            <person name="Sheikh S."/>
            <person name="Fu C.-J."/>
            <person name="Brown M.W."/>
            <person name="Baldauf S.L."/>
        </authorList>
    </citation>
    <scope>NUCLEOTIDE SEQUENCE [LARGE SCALE GENOMIC DNA]</scope>
    <source>
        <strain evidence="2 3">ATCC MYA-3509</strain>
    </source>
</reference>
<dbReference type="Proteomes" id="UP001431209">
    <property type="component" value="Unassembled WGS sequence"/>
</dbReference>
<dbReference type="InterPro" id="IPR002913">
    <property type="entry name" value="START_lipid-bd_dom"/>
</dbReference>
<keyword evidence="3" id="KW-1185">Reference proteome</keyword>
<evidence type="ECO:0000259" key="1">
    <source>
        <dbReference type="PROSITE" id="PS50848"/>
    </source>
</evidence>
<dbReference type="PANTHER" id="PTHR34560">
    <property type="entry name" value="POLYKETIDE CYCLASE/DEHYDRASE/LIPID TRANSPORT SUPERFAMILY PROTEIN"/>
    <property type="match status" value="1"/>
</dbReference>
<evidence type="ECO:0000313" key="2">
    <source>
        <dbReference type="EMBL" id="KAL0476596.1"/>
    </source>
</evidence>
<comment type="caution">
    <text evidence="2">The sequence shown here is derived from an EMBL/GenBank/DDBJ whole genome shotgun (WGS) entry which is preliminary data.</text>
</comment>
<gene>
    <name evidence="2" type="ORF">AKO1_006092</name>
</gene>
<evidence type="ECO:0000313" key="3">
    <source>
        <dbReference type="Proteomes" id="UP001431209"/>
    </source>
</evidence>
<dbReference type="EMBL" id="JAOPGA020000059">
    <property type="protein sequence ID" value="KAL0476596.1"/>
    <property type="molecule type" value="Genomic_DNA"/>
</dbReference>
<protein>
    <recommendedName>
        <fullName evidence="1">START domain-containing protein</fullName>
    </recommendedName>
</protein>
<dbReference type="SUPFAM" id="SSF55961">
    <property type="entry name" value="Bet v1-like"/>
    <property type="match status" value="1"/>
</dbReference>
<organism evidence="2 3">
    <name type="scientific">Acrasis kona</name>
    <dbReference type="NCBI Taxonomy" id="1008807"/>
    <lineage>
        <taxon>Eukaryota</taxon>
        <taxon>Discoba</taxon>
        <taxon>Heterolobosea</taxon>
        <taxon>Tetramitia</taxon>
        <taxon>Eutetramitia</taxon>
        <taxon>Acrasidae</taxon>
        <taxon>Acrasis</taxon>
    </lineage>
</organism>
<dbReference type="Gene3D" id="3.30.530.20">
    <property type="match status" value="1"/>
</dbReference>
<dbReference type="AlphaFoldDB" id="A0AAW2YIH0"/>
<dbReference type="GO" id="GO:0008289">
    <property type="term" value="F:lipid binding"/>
    <property type="evidence" value="ECO:0007669"/>
    <property type="project" value="InterPro"/>
</dbReference>
<dbReference type="Pfam" id="PF01852">
    <property type="entry name" value="START"/>
    <property type="match status" value="1"/>
</dbReference>
<dbReference type="PROSITE" id="PS50848">
    <property type="entry name" value="START"/>
    <property type="match status" value="1"/>
</dbReference>
<accession>A0AAW2YIH0</accession>
<feature type="domain" description="START" evidence="1">
    <location>
        <begin position="27"/>
        <end position="223"/>
    </location>
</feature>
<proteinExistence type="predicted"/>
<dbReference type="PANTHER" id="PTHR34560:SF1">
    <property type="entry name" value="START DOMAIN-CONTAINING PROTEIN"/>
    <property type="match status" value="1"/>
</dbReference>